<evidence type="ECO:0000313" key="1">
    <source>
        <dbReference type="EMBL" id="CAD7001061.1"/>
    </source>
</evidence>
<dbReference type="EMBL" id="CAJHJT010000023">
    <property type="protein sequence ID" value="CAD7001061.1"/>
    <property type="molecule type" value="Genomic_DNA"/>
</dbReference>
<proteinExistence type="predicted"/>
<gene>
    <name evidence="1" type="ORF">CCAP1982_LOCUS9533</name>
</gene>
<keyword evidence="2" id="KW-1185">Reference proteome</keyword>
<dbReference type="Proteomes" id="UP000606786">
    <property type="component" value="Unassembled WGS sequence"/>
</dbReference>
<organism evidence="1 2">
    <name type="scientific">Ceratitis capitata</name>
    <name type="common">Mediterranean fruit fly</name>
    <name type="synonym">Tephritis capitata</name>
    <dbReference type="NCBI Taxonomy" id="7213"/>
    <lineage>
        <taxon>Eukaryota</taxon>
        <taxon>Metazoa</taxon>
        <taxon>Ecdysozoa</taxon>
        <taxon>Arthropoda</taxon>
        <taxon>Hexapoda</taxon>
        <taxon>Insecta</taxon>
        <taxon>Pterygota</taxon>
        <taxon>Neoptera</taxon>
        <taxon>Endopterygota</taxon>
        <taxon>Diptera</taxon>
        <taxon>Brachycera</taxon>
        <taxon>Muscomorpha</taxon>
        <taxon>Tephritoidea</taxon>
        <taxon>Tephritidae</taxon>
        <taxon>Ceratitis</taxon>
        <taxon>Ceratitis</taxon>
    </lineage>
</organism>
<protein>
    <submittedName>
        <fullName evidence="1">(Mediterranean fruit fly) hypothetical protein</fullName>
    </submittedName>
</protein>
<name>A0A811UQR5_CERCA</name>
<comment type="caution">
    <text evidence="1">The sequence shown here is derived from an EMBL/GenBank/DDBJ whole genome shotgun (WGS) entry which is preliminary data.</text>
</comment>
<accession>A0A811UQR5</accession>
<dbReference type="AlphaFoldDB" id="A0A811UQR5"/>
<reference evidence="1" key="1">
    <citation type="submission" date="2020-11" db="EMBL/GenBank/DDBJ databases">
        <authorList>
            <person name="Whitehead M."/>
        </authorList>
    </citation>
    <scope>NUCLEOTIDE SEQUENCE</scope>
    <source>
        <strain evidence="1">EGII</strain>
    </source>
</reference>
<sequence length="111" mass="12224">MENCNVDYYCQHGRGSRCAANFAVFPNSTVASILPGAINAASQTSTVQQSESDLSAPIIQSLLDQIQSLEQQLKRNLVSNTERSHSCQRIQRCLQTLTFTACALMRMLIAD</sequence>
<evidence type="ECO:0000313" key="2">
    <source>
        <dbReference type="Proteomes" id="UP000606786"/>
    </source>
</evidence>